<evidence type="ECO:0000313" key="2">
    <source>
        <dbReference type="EMBL" id="JAB55491.1"/>
    </source>
</evidence>
<dbReference type="InterPro" id="IPR035437">
    <property type="entry name" value="SNase_OB-fold_sf"/>
</dbReference>
<accession>U5EMR2</accession>
<feature type="region of interest" description="Disordered" evidence="1">
    <location>
        <begin position="509"/>
        <end position="642"/>
    </location>
</feature>
<proteinExistence type="evidence at transcript level"/>
<feature type="compositionally biased region" description="Low complexity" evidence="1">
    <location>
        <begin position="343"/>
        <end position="356"/>
    </location>
</feature>
<sequence length="642" mass="73845">ENHSIRITHIINPHKFWFRYESSFLLPEERKFNCELDDYFADKYSMVINKAYKPQLGDIVATYHFSSSRFIRCQIDKIEEQIGGEHYCVLWAIDLGFPLRVAEKYIKQLPEKFKDKPSTVKLGGIRDVLPFEVKFDYEEEKFRNVTIENWNEGAVKDFEKIIDDVLDIQFTAVVKVNIDNVEHLFGEMNITRHLKLTKINVKEFLVALNAAEKVPLQEFVRKIRLINTTKINRFETNDKRSILRLPSNKQNLPNTNDEQFIPIVEQNLPIDLDSHRKVIEWKTEDNIVQEEDFDCSASAVVQQIEENVYQSNLKILSEEQQQQEQYQQIRQEQSRHTSQQECSRVSNQSSSTVTNSIVGNSSNILQRLKMKRMQKSGSQVNQQTTATTASGERRQYKENIQLYPAGINLSRCIQSTKGADSMSTKTDKTDKRQSSDSDSRSMPQLSPKSEQIKSNGIGKQRNRNNNRNTKKYAVEENEKCLPLPDLKEILPVDKDLQIGVKTITRTESPKVPTTEINPPTGDDESIVSTSTVKSSILQRKYSQALEAIKRKEQQQMPKQQQQPKPEPTSEPQPSTSSAVTTQPKRYKDDYLNDLFSPKNLDNKSRNTVESVVSEIKSPPVAQPTISERLPNKDTKKIDKVAA</sequence>
<feature type="region of interest" description="Disordered" evidence="1">
    <location>
        <begin position="332"/>
        <end position="395"/>
    </location>
</feature>
<feature type="region of interest" description="Disordered" evidence="1">
    <location>
        <begin position="416"/>
        <end position="468"/>
    </location>
</feature>
<dbReference type="SUPFAM" id="SSF63748">
    <property type="entry name" value="Tudor/PWWP/MBT"/>
    <property type="match status" value="1"/>
</dbReference>
<feature type="compositionally biased region" description="Low complexity" evidence="1">
    <location>
        <begin position="554"/>
        <end position="563"/>
    </location>
</feature>
<dbReference type="Gene3D" id="2.30.30.140">
    <property type="match status" value="1"/>
</dbReference>
<organism evidence="2">
    <name type="scientific">Corethrella appendiculata</name>
    <dbReference type="NCBI Taxonomy" id="1370023"/>
    <lineage>
        <taxon>Eukaryota</taxon>
        <taxon>Metazoa</taxon>
        <taxon>Ecdysozoa</taxon>
        <taxon>Arthropoda</taxon>
        <taxon>Hexapoda</taxon>
        <taxon>Insecta</taxon>
        <taxon>Pterygota</taxon>
        <taxon>Neoptera</taxon>
        <taxon>Endopterygota</taxon>
        <taxon>Diptera</taxon>
        <taxon>Nematocera</taxon>
        <taxon>Culicoidea</taxon>
        <taxon>Chaoboridae</taxon>
        <taxon>Corethrella</taxon>
    </lineage>
</organism>
<protein>
    <submittedName>
        <fullName evidence="2">Putative myb domain-containing protein</fullName>
    </submittedName>
</protein>
<evidence type="ECO:0000256" key="1">
    <source>
        <dbReference type="SAM" id="MobiDB-lite"/>
    </source>
</evidence>
<dbReference type="EMBL" id="GANO01004380">
    <property type="protein sequence ID" value="JAB55491.1"/>
    <property type="molecule type" value="mRNA"/>
</dbReference>
<feature type="compositionally biased region" description="Polar residues" evidence="1">
    <location>
        <begin position="442"/>
        <end position="454"/>
    </location>
</feature>
<feature type="non-terminal residue" evidence="2">
    <location>
        <position position="1"/>
    </location>
</feature>
<feature type="compositionally biased region" description="Low complexity" evidence="1">
    <location>
        <begin position="526"/>
        <end position="536"/>
    </location>
</feature>
<dbReference type="AlphaFoldDB" id="U5EMR2"/>
<dbReference type="Gene3D" id="2.40.50.90">
    <property type="match status" value="1"/>
</dbReference>
<name>U5EMR2_9DIPT</name>
<feature type="compositionally biased region" description="Basic and acidic residues" evidence="1">
    <location>
        <begin position="425"/>
        <end position="439"/>
    </location>
</feature>
<feature type="compositionally biased region" description="Basic and acidic residues" evidence="1">
    <location>
        <begin position="629"/>
        <end position="642"/>
    </location>
</feature>
<feature type="compositionally biased region" description="Polar residues" evidence="1">
    <location>
        <begin position="375"/>
        <end position="390"/>
    </location>
</feature>
<reference evidence="2" key="1">
    <citation type="journal article" date="2014" name="Insect Biochem. Mol. Biol.">
        <title>An insight into the sialome of the frog biting fly, Corethrella appendiculata.</title>
        <authorList>
            <person name="Ribeiro J.M.C."/>
            <person name="Chagas A.C."/>
            <person name="Pham V.M."/>
            <person name="Lounibos L.P."/>
            <person name="Calvo E."/>
        </authorList>
    </citation>
    <scope>NUCLEOTIDE SEQUENCE</scope>
    <source>
        <tissue evidence="2">Salivary glands</tissue>
    </source>
</reference>
<feature type="non-terminal residue" evidence="2">
    <location>
        <position position="642"/>
    </location>
</feature>